<comment type="caution">
    <text evidence="2">The sequence shown here is derived from an EMBL/GenBank/DDBJ whole genome shotgun (WGS) entry which is preliminary data.</text>
</comment>
<proteinExistence type="predicted"/>
<keyword evidence="1" id="KW-0472">Membrane</keyword>
<dbReference type="EMBL" id="JAYJLD010000017">
    <property type="protein sequence ID" value="MEB3102429.1"/>
    <property type="molecule type" value="Genomic_DNA"/>
</dbReference>
<feature type="transmembrane region" description="Helical" evidence="1">
    <location>
        <begin position="12"/>
        <end position="30"/>
    </location>
</feature>
<keyword evidence="1" id="KW-0812">Transmembrane</keyword>
<dbReference type="Proteomes" id="UP001310386">
    <property type="component" value="Unassembled WGS sequence"/>
</dbReference>
<evidence type="ECO:0000313" key="2">
    <source>
        <dbReference type="EMBL" id="MEB3102429.1"/>
    </source>
</evidence>
<feature type="transmembrane region" description="Helical" evidence="1">
    <location>
        <begin position="74"/>
        <end position="96"/>
    </location>
</feature>
<feature type="transmembrane region" description="Helical" evidence="1">
    <location>
        <begin position="42"/>
        <end position="62"/>
    </location>
</feature>
<evidence type="ECO:0008006" key="4">
    <source>
        <dbReference type="Google" id="ProtNLM"/>
    </source>
</evidence>
<evidence type="ECO:0000256" key="1">
    <source>
        <dbReference type="SAM" id="Phobius"/>
    </source>
</evidence>
<feature type="transmembrane region" description="Helical" evidence="1">
    <location>
        <begin position="139"/>
        <end position="157"/>
    </location>
</feature>
<protein>
    <recommendedName>
        <fullName evidence="4">Prolipoprotein diacylglyceryl transferase</fullName>
    </recommendedName>
</protein>
<reference evidence="2" key="1">
    <citation type="submission" date="2023-12" db="EMBL/GenBank/DDBJ databases">
        <title>Fervidustalea candida gen. nov., sp. nov., a novel member of the family Paenibacillaceae isolated from a geothermal area.</title>
        <authorList>
            <person name="Li W.-J."/>
            <person name="Jiao J.-Y."/>
            <person name="Chen Y."/>
        </authorList>
    </citation>
    <scope>NUCLEOTIDE SEQUENCE</scope>
    <source>
        <strain evidence="2">SYSU GA230002</strain>
    </source>
</reference>
<evidence type="ECO:0000313" key="3">
    <source>
        <dbReference type="Proteomes" id="UP001310386"/>
    </source>
</evidence>
<keyword evidence="3" id="KW-1185">Reference proteome</keyword>
<name>A0ABU5ZIV1_9BACL</name>
<feature type="transmembrane region" description="Helical" evidence="1">
    <location>
        <begin position="108"/>
        <end position="127"/>
    </location>
</feature>
<feature type="transmembrane region" description="Helical" evidence="1">
    <location>
        <begin position="169"/>
        <end position="185"/>
    </location>
</feature>
<keyword evidence="1" id="KW-1133">Transmembrane helix</keyword>
<organism evidence="2 3">
    <name type="scientific">Ferviditalea candida</name>
    <dbReference type="NCBI Taxonomy" id="3108399"/>
    <lineage>
        <taxon>Bacteria</taxon>
        <taxon>Bacillati</taxon>
        <taxon>Bacillota</taxon>
        <taxon>Bacilli</taxon>
        <taxon>Bacillales</taxon>
        <taxon>Paenibacillaceae</taxon>
        <taxon>Ferviditalea</taxon>
    </lineage>
</organism>
<feature type="transmembrane region" description="Helical" evidence="1">
    <location>
        <begin position="191"/>
        <end position="211"/>
    </location>
</feature>
<sequence length="227" mass="25212">MKIGPFVVNPDLLIFLLSSLIGYILLKLRLRSDAAMHKNVSDTLVNALILSIFVWKLSPLVFDFRSTIQQPLSLLYFNGGDPGILLAVLLSMLYILYRARKDQVGWPVYLEMLFIGYLGARFAYHALGYLFGGMLDTPALLQMLLAGGTAVWMLIGGQPPGERKRTEQTVLWYSLFGLFFTYLSRDRVPLVWGFSGEQVIYVLSAAAALGLSRFSGGKSSMEINGEG</sequence>
<accession>A0ABU5ZIV1</accession>
<dbReference type="RefSeq" id="WP_371754551.1">
    <property type="nucleotide sequence ID" value="NZ_JAYJLD010000017.1"/>
</dbReference>
<gene>
    <name evidence="2" type="ORF">VF724_12230</name>
</gene>